<evidence type="ECO:0000256" key="1">
    <source>
        <dbReference type="ARBA" id="ARBA00008429"/>
    </source>
</evidence>
<dbReference type="GO" id="GO:0008270">
    <property type="term" value="F:zinc ion binding"/>
    <property type="evidence" value="ECO:0007669"/>
    <property type="project" value="UniProtKB-UniRule"/>
</dbReference>
<keyword evidence="9 11" id="KW-0648">Protein biosynthesis</keyword>
<evidence type="ECO:0000259" key="13">
    <source>
        <dbReference type="PROSITE" id="PS50860"/>
    </source>
</evidence>
<dbReference type="InterPro" id="IPR009000">
    <property type="entry name" value="Transl_B-barrel_sf"/>
</dbReference>
<evidence type="ECO:0000256" key="2">
    <source>
        <dbReference type="ARBA" id="ARBA00022555"/>
    </source>
</evidence>
<feature type="binding site" evidence="11">
    <location>
        <position position="616"/>
    </location>
    <ligand>
        <name>Zn(2+)</name>
        <dbReference type="ChEBI" id="CHEBI:29105"/>
    </ligand>
</feature>
<keyword evidence="10 11" id="KW-0030">Aminoacyl-tRNA synthetase</keyword>
<accession>A0A0G4I7D3</accession>
<dbReference type="GO" id="GO:0070143">
    <property type="term" value="P:mitochondrial alanyl-tRNA aminoacylation"/>
    <property type="evidence" value="ECO:0007669"/>
    <property type="project" value="UniProtKB-UniRule"/>
</dbReference>
<comment type="subcellular location">
    <subcellularLocation>
        <location evidence="11">Mitochondrion</location>
    </subcellularLocation>
    <subcellularLocation>
        <location evidence="11">Cytoplasm</location>
    </subcellularLocation>
</comment>
<keyword evidence="3 11" id="KW-0436">Ligase</keyword>
<dbReference type="Gene3D" id="2.40.30.130">
    <property type="match status" value="1"/>
</dbReference>
<dbReference type="SUPFAM" id="SSF101353">
    <property type="entry name" value="Putative anticodon-binding domain of alanyl-tRNA synthetase (AlaRS)"/>
    <property type="match status" value="1"/>
</dbReference>
<evidence type="ECO:0000256" key="9">
    <source>
        <dbReference type="ARBA" id="ARBA00022917"/>
    </source>
</evidence>
<dbReference type="InterPro" id="IPR018162">
    <property type="entry name" value="Ala-tRNA-ligase_IIc_anticod-bd"/>
</dbReference>
<dbReference type="Pfam" id="PF02272">
    <property type="entry name" value="DHHA1"/>
    <property type="match status" value="1"/>
</dbReference>
<dbReference type="InterPro" id="IPR003156">
    <property type="entry name" value="DHHA1_dom"/>
</dbReference>
<evidence type="ECO:0000256" key="11">
    <source>
        <dbReference type="HAMAP-Rule" id="MF_03133"/>
    </source>
</evidence>
<feature type="domain" description="Alanyl-transfer RNA synthetases family profile" evidence="13">
    <location>
        <begin position="1"/>
        <end position="757"/>
    </location>
</feature>
<dbReference type="Gene3D" id="3.30.930.10">
    <property type="entry name" value="Bira Bifunctional Protein, Domain 2"/>
    <property type="match status" value="1"/>
</dbReference>
<dbReference type="PROSITE" id="PS50860">
    <property type="entry name" value="AA_TRNA_LIGASE_II_ALA"/>
    <property type="match status" value="1"/>
</dbReference>
<evidence type="ECO:0000313" key="14">
    <source>
        <dbReference type="EMBL" id="CEM52968.1"/>
    </source>
</evidence>
<dbReference type="PRINTS" id="PR00980">
    <property type="entry name" value="TRNASYNTHALA"/>
</dbReference>
<dbReference type="PhylomeDB" id="A0A0G4I7D3"/>
<dbReference type="Pfam" id="PF01411">
    <property type="entry name" value="tRNA-synt_2c"/>
    <property type="match status" value="1"/>
</dbReference>
<dbReference type="VEuPathDB" id="CryptoDB:Cvel_11640"/>
<evidence type="ECO:0000256" key="6">
    <source>
        <dbReference type="ARBA" id="ARBA00022833"/>
    </source>
</evidence>
<dbReference type="SUPFAM" id="SSF50447">
    <property type="entry name" value="Translation proteins"/>
    <property type="match status" value="1"/>
</dbReference>
<dbReference type="InterPro" id="IPR002318">
    <property type="entry name" value="Ala-tRNA-lgiase_IIc"/>
</dbReference>
<comment type="subunit">
    <text evidence="11">Monomer.</text>
</comment>
<sequence>MTSLEIREKFLHFFKENGHAVVDSAPLVPQNDPSLLFNNAGMVPFKNVFLGRETRPYDCAVSAQKCVRAGGKHNDLENVGYTARHHTFFEMLGNFSFGKYFKKEAIRFGWKFLTEVLQLPKERLWVTVYKDDQESADIWTQEMGVPVDRVIFCDEDNFWQMADTGPCGPSTEIFYDHGPGIPGGPPGSADADLDRYTEIWNIVFMQYDRSADGALSPLPRPAVDTGMGLERIAAVMQGVHSNFDTDTFVRLKKNAADLLGVPSVVPGGETPEYDAALNVIADHARAAVHLIADGVTPTRAGRGYVLRRIIRRAISHGRDVMLKGGQKEGGWASLLSDMVPSVVEVSGSLSPDEGVISKIQTVLRQEGEQFDKTLAQGGALLETEIASIVSSGEKTVPGATVFKLYDTFGFPPDLTSDYAKRLGLSVDLQGFELCMENQKKQSRKSSGFESGFGALENNLAGEEGTGFVGYESLSLDSDVVALFKTEQLEEKGKEKGKGKGKGGGMSVESVDLLRVGQSGMVVLKETPFYAEGGGQVGDRGILSLRGRGGEGATVAFAVKDTQKRGEVFVHIGDVLWASEVSGATEGEGGLSVGSVLSAEVDKVRREAVMRAHSATHLLHSALRQVLGEGVEQKGSLVEADFLRFDFSHPSGISSEEIREVERLVNLWVRGNSAVGTAEMLLGDAQEAGALGLFGEKYGETVRVVSMGSVSKELCGGTHVGRTGDIGLLRVQSESGIAAGIRRIEAVVGSRAVEAAQEAASKLSKVSSVVGGSVDEVERKAKELLDRAKKAEKELSKVRSMLVDGFVRSLLDSPPVSITSLSGEAKASPGSGSLFVDESGVLVAVGWLPDGLEGKQVQAVCRSLVKDLGGREGMSAVVVVVAGVDGDSRASIAVSSSDAKRVNASQIVKGLSPLCGARGGGKSEFAQAGGGDPSKLGEAFSSLPGLIFPA</sequence>
<dbReference type="InterPro" id="IPR018164">
    <property type="entry name" value="Ala-tRNA-synth_IIc_N"/>
</dbReference>
<feature type="binding site" evidence="11">
    <location>
        <position position="714"/>
    </location>
    <ligand>
        <name>Zn(2+)</name>
        <dbReference type="ChEBI" id="CHEBI:29105"/>
    </ligand>
</feature>
<dbReference type="EMBL" id="CDMZ01005453">
    <property type="protein sequence ID" value="CEM52968.1"/>
    <property type="molecule type" value="Genomic_DNA"/>
</dbReference>
<evidence type="ECO:0000256" key="4">
    <source>
        <dbReference type="ARBA" id="ARBA00022723"/>
    </source>
</evidence>
<keyword evidence="11" id="KW-0963">Cytoplasm</keyword>
<dbReference type="InterPro" id="IPR012947">
    <property type="entry name" value="tRNA_SAD"/>
</dbReference>
<dbReference type="GO" id="GO:0005829">
    <property type="term" value="C:cytosol"/>
    <property type="evidence" value="ECO:0007669"/>
    <property type="project" value="TreeGrafter"/>
</dbReference>
<dbReference type="NCBIfam" id="TIGR00344">
    <property type="entry name" value="alaS"/>
    <property type="match status" value="1"/>
</dbReference>
<evidence type="ECO:0000256" key="7">
    <source>
        <dbReference type="ARBA" id="ARBA00022840"/>
    </source>
</evidence>
<keyword evidence="7 11" id="KW-0067">ATP-binding</keyword>
<dbReference type="SUPFAM" id="SSF55681">
    <property type="entry name" value="Class II aaRS and biotin synthetases"/>
    <property type="match status" value="1"/>
</dbReference>
<evidence type="ECO:0000256" key="3">
    <source>
        <dbReference type="ARBA" id="ARBA00022598"/>
    </source>
</evidence>
<evidence type="ECO:0000256" key="10">
    <source>
        <dbReference type="ARBA" id="ARBA00023146"/>
    </source>
</evidence>
<dbReference type="InterPro" id="IPR018165">
    <property type="entry name" value="Ala-tRNA-synth_IIc_core"/>
</dbReference>
<evidence type="ECO:0000256" key="8">
    <source>
        <dbReference type="ARBA" id="ARBA00022884"/>
    </source>
</evidence>
<evidence type="ECO:0000256" key="5">
    <source>
        <dbReference type="ARBA" id="ARBA00022741"/>
    </source>
</evidence>
<keyword evidence="6 11" id="KW-0862">Zinc</keyword>
<feature type="coiled-coil region" evidence="12">
    <location>
        <begin position="773"/>
        <end position="800"/>
    </location>
</feature>
<name>A0A0G4I7D3_9ALVE</name>
<comment type="similarity">
    <text evidence="1">Belongs to the class-II aminoacyl-tRNA synthetase family. Alax-L subfamily.</text>
</comment>
<dbReference type="AlphaFoldDB" id="A0A0G4I7D3"/>
<dbReference type="HAMAP" id="MF_00036_B">
    <property type="entry name" value="Ala_tRNA_synth_B"/>
    <property type="match status" value="1"/>
</dbReference>
<dbReference type="InterPro" id="IPR023033">
    <property type="entry name" value="Ala_tRNA_ligase_euk/bac"/>
</dbReference>
<dbReference type="FunFam" id="3.10.310.40:FF:000001">
    <property type="entry name" value="Alanine--tRNA ligase"/>
    <property type="match status" value="1"/>
</dbReference>
<dbReference type="GO" id="GO:0005524">
    <property type="term" value="F:ATP binding"/>
    <property type="evidence" value="ECO:0007669"/>
    <property type="project" value="UniProtKB-UniRule"/>
</dbReference>
<organism evidence="14">
    <name type="scientific">Chromera velia CCMP2878</name>
    <dbReference type="NCBI Taxonomy" id="1169474"/>
    <lineage>
        <taxon>Eukaryota</taxon>
        <taxon>Sar</taxon>
        <taxon>Alveolata</taxon>
        <taxon>Colpodellida</taxon>
        <taxon>Chromeraceae</taxon>
        <taxon>Chromera</taxon>
    </lineage>
</organism>
<reference evidence="14" key="1">
    <citation type="submission" date="2014-11" db="EMBL/GenBank/DDBJ databases">
        <authorList>
            <person name="Otto D Thomas"/>
            <person name="Naeem Raeece"/>
        </authorList>
    </citation>
    <scope>NUCLEOTIDE SEQUENCE</scope>
</reference>
<comment type="catalytic activity">
    <reaction evidence="11">
        <text>tRNA(Ala) + L-alanine + ATP = L-alanyl-tRNA(Ala) + AMP + diphosphate</text>
        <dbReference type="Rhea" id="RHEA:12540"/>
        <dbReference type="Rhea" id="RHEA-COMP:9657"/>
        <dbReference type="Rhea" id="RHEA-COMP:9923"/>
        <dbReference type="ChEBI" id="CHEBI:30616"/>
        <dbReference type="ChEBI" id="CHEBI:33019"/>
        <dbReference type="ChEBI" id="CHEBI:57972"/>
        <dbReference type="ChEBI" id="CHEBI:78442"/>
        <dbReference type="ChEBI" id="CHEBI:78497"/>
        <dbReference type="ChEBI" id="CHEBI:456215"/>
        <dbReference type="EC" id="6.1.1.7"/>
    </reaction>
</comment>
<dbReference type="GO" id="GO:0000049">
    <property type="term" value="F:tRNA binding"/>
    <property type="evidence" value="ECO:0007669"/>
    <property type="project" value="UniProtKB-KW"/>
</dbReference>
<protein>
    <recommendedName>
        <fullName evidence="11">Alanine--tRNA ligase</fullName>
        <ecNumber evidence="11">6.1.1.7</ecNumber>
    </recommendedName>
    <alternativeName>
        <fullName evidence="11">Alanyl-tRNA synthetase</fullName>
        <shortName evidence="11">AlaRS</shortName>
    </alternativeName>
</protein>
<dbReference type="GO" id="GO:0005739">
    <property type="term" value="C:mitochondrion"/>
    <property type="evidence" value="ECO:0007669"/>
    <property type="project" value="UniProtKB-SubCell"/>
</dbReference>
<keyword evidence="12" id="KW-0175">Coiled coil</keyword>
<dbReference type="GO" id="GO:0002161">
    <property type="term" value="F:aminoacyl-tRNA deacylase activity"/>
    <property type="evidence" value="ECO:0007669"/>
    <property type="project" value="TreeGrafter"/>
</dbReference>
<dbReference type="PANTHER" id="PTHR11777">
    <property type="entry name" value="ALANYL-TRNA SYNTHETASE"/>
    <property type="match status" value="1"/>
</dbReference>
<dbReference type="FunFam" id="3.30.930.10:FF:000004">
    <property type="entry name" value="Alanine--tRNA ligase"/>
    <property type="match status" value="1"/>
</dbReference>
<comment type="cofactor">
    <cofactor evidence="11">
        <name>Zn(2+)</name>
        <dbReference type="ChEBI" id="CHEBI:29105"/>
    </cofactor>
    <text evidence="11">Binds 1 zinc ion per subunit.</text>
</comment>
<dbReference type="SUPFAM" id="SSF55186">
    <property type="entry name" value="ThrRS/AlaRS common domain"/>
    <property type="match status" value="1"/>
</dbReference>
<dbReference type="GO" id="GO:0004813">
    <property type="term" value="F:alanine-tRNA ligase activity"/>
    <property type="evidence" value="ECO:0007669"/>
    <property type="project" value="UniProtKB-UniRule"/>
</dbReference>
<dbReference type="PANTHER" id="PTHR11777:SF9">
    <property type="entry name" value="ALANINE--TRNA LIGASE, CYTOPLASMIC"/>
    <property type="match status" value="1"/>
</dbReference>
<comment type="function">
    <text evidence="11">Catalyzes the attachment of alanine to tRNA(Ala) in a two-step reaction: alanine is first activated by ATP to form Ala-AMP and then transferred to the acceptor end of tRNA(Ala). Also edits incorrectly charged tRNA(Ala) via its editing domain.</text>
</comment>
<proteinExistence type="inferred from homology"/>
<dbReference type="FunFam" id="3.30.54.20:FF:000001">
    <property type="entry name" value="Alanine--tRNA ligase"/>
    <property type="match status" value="1"/>
</dbReference>
<dbReference type="Pfam" id="PF07973">
    <property type="entry name" value="tRNA_SAD"/>
    <property type="match status" value="1"/>
</dbReference>
<keyword evidence="11" id="KW-0496">Mitochondrion</keyword>
<feature type="binding site" evidence="11">
    <location>
        <position position="612"/>
    </location>
    <ligand>
        <name>Zn(2+)</name>
        <dbReference type="ChEBI" id="CHEBI:29105"/>
    </ligand>
</feature>
<dbReference type="InterPro" id="IPR045864">
    <property type="entry name" value="aa-tRNA-synth_II/BPL/LPL"/>
</dbReference>
<keyword evidence="8 11" id="KW-0694">RNA-binding</keyword>
<dbReference type="Gene3D" id="3.30.980.10">
    <property type="entry name" value="Threonyl-trna Synthetase, Chain A, domain 2"/>
    <property type="match status" value="1"/>
</dbReference>
<keyword evidence="4 11" id="KW-0479">Metal-binding</keyword>
<dbReference type="GO" id="GO:0045892">
    <property type="term" value="P:negative regulation of DNA-templated transcription"/>
    <property type="evidence" value="ECO:0007669"/>
    <property type="project" value="TreeGrafter"/>
</dbReference>
<feature type="binding site" evidence="11">
    <location>
        <position position="718"/>
    </location>
    <ligand>
        <name>Zn(2+)</name>
        <dbReference type="ChEBI" id="CHEBI:29105"/>
    </ligand>
</feature>
<dbReference type="FunFam" id="3.30.980.10:FF:000004">
    <property type="entry name" value="Alanine--tRNA ligase, cytoplasmic"/>
    <property type="match status" value="1"/>
</dbReference>
<dbReference type="SMART" id="SM00863">
    <property type="entry name" value="tRNA_SAD"/>
    <property type="match status" value="1"/>
</dbReference>
<dbReference type="Gene3D" id="3.30.54.20">
    <property type="match status" value="1"/>
</dbReference>
<dbReference type="EC" id="6.1.1.7" evidence="11"/>
<gene>
    <name evidence="14" type="ORF">Cvel_11640</name>
</gene>
<dbReference type="InterPro" id="IPR050058">
    <property type="entry name" value="Ala-tRNA_ligase"/>
</dbReference>
<keyword evidence="5 11" id="KW-0547">Nucleotide-binding</keyword>
<dbReference type="Gene3D" id="6.10.250.550">
    <property type="match status" value="1"/>
</dbReference>
<dbReference type="CDD" id="cd00673">
    <property type="entry name" value="AlaRS_core"/>
    <property type="match status" value="1"/>
</dbReference>
<dbReference type="Gene3D" id="3.10.310.40">
    <property type="match status" value="1"/>
</dbReference>
<comment type="domain">
    <text evidence="11">Consists of three domains; the N-terminal catalytic domain, the editing domain and the C-terminal C-Ala domain. The editing domain removes incorrectly charged amino acids, while the C-Ala domain, along with tRNA(Ala), serves as a bridge to cooperatively bring together the editing and aminoacylation centers thus stimulating deacylation of misacylated tRNAs.</text>
</comment>
<evidence type="ECO:0000256" key="12">
    <source>
        <dbReference type="SAM" id="Coils"/>
    </source>
</evidence>
<keyword evidence="2 11" id="KW-0820">tRNA-binding</keyword>
<dbReference type="InterPro" id="IPR018163">
    <property type="entry name" value="Thr/Ala-tRNA-synth_IIc_edit"/>
</dbReference>